<gene>
    <name evidence="2" type="ordered locus">Sfum_1835</name>
</gene>
<dbReference type="KEGG" id="sfu:Sfum_1835"/>
<dbReference type="FunCoup" id="A0LJB8">
    <property type="interactions" value="349"/>
</dbReference>
<accession>A0LJB8</accession>
<dbReference type="Gene3D" id="3.30.1540.10">
    <property type="entry name" value="formyl-coa transferase, domain 3"/>
    <property type="match status" value="1"/>
</dbReference>
<proteinExistence type="predicted"/>
<dbReference type="EMBL" id="CP000478">
    <property type="protein sequence ID" value="ABK17520.1"/>
    <property type="molecule type" value="Genomic_DNA"/>
</dbReference>
<organism evidence="2 3">
    <name type="scientific">Syntrophobacter fumaroxidans (strain DSM 10017 / MPOB)</name>
    <dbReference type="NCBI Taxonomy" id="335543"/>
    <lineage>
        <taxon>Bacteria</taxon>
        <taxon>Pseudomonadati</taxon>
        <taxon>Thermodesulfobacteriota</taxon>
        <taxon>Syntrophobacteria</taxon>
        <taxon>Syntrophobacterales</taxon>
        <taxon>Syntrophobacteraceae</taxon>
        <taxon>Syntrophobacter</taxon>
    </lineage>
</organism>
<dbReference type="HOGENOM" id="CLU_033975_0_0_7"/>
<dbReference type="PANTHER" id="PTHR48207">
    <property type="entry name" value="SUCCINATE--HYDROXYMETHYLGLUTARATE COA-TRANSFERASE"/>
    <property type="match status" value="1"/>
</dbReference>
<dbReference type="SUPFAM" id="SSF89796">
    <property type="entry name" value="CoA-transferase family III (CaiB/BaiF)"/>
    <property type="match status" value="1"/>
</dbReference>
<keyword evidence="1" id="KW-0808">Transferase</keyword>
<dbReference type="Pfam" id="PF02515">
    <property type="entry name" value="CoA_transf_3"/>
    <property type="match status" value="1"/>
</dbReference>
<dbReference type="Proteomes" id="UP000001784">
    <property type="component" value="Chromosome"/>
</dbReference>
<dbReference type="InterPro" id="IPR023606">
    <property type="entry name" value="CoA-Trfase_III_dom_1_sf"/>
</dbReference>
<evidence type="ECO:0000313" key="3">
    <source>
        <dbReference type="Proteomes" id="UP000001784"/>
    </source>
</evidence>
<name>A0LJB8_SYNFM</name>
<dbReference type="GO" id="GO:0008410">
    <property type="term" value="F:CoA-transferase activity"/>
    <property type="evidence" value="ECO:0007669"/>
    <property type="project" value="TreeGrafter"/>
</dbReference>
<dbReference type="PANTHER" id="PTHR48207:SF3">
    <property type="entry name" value="SUCCINATE--HYDROXYMETHYLGLUTARATE COA-TRANSFERASE"/>
    <property type="match status" value="1"/>
</dbReference>
<dbReference type="STRING" id="335543.Sfum_1835"/>
<reference evidence="2 3" key="1">
    <citation type="submission" date="2006-10" db="EMBL/GenBank/DDBJ databases">
        <title>Complete sequence of Syntrophobacter fumaroxidans MPOB.</title>
        <authorList>
            <consortium name="US DOE Joint Genome Institute"/>
            <person name="Copeland A."/>
            <person name="Lucas S."/>
            <person name="Lapidus A."/>
            <person name="Barry K."/>
            <person name="Detter J.C."/>
            <person name="Glavina del Rio T."/>
            <person name="Hammon N."/>
            <person name="Israni S."/>
            <person name="Pitluck S."/>
            <person name="Goltsman E.G."/>
            <person name="Martinez M."/>
            <person name="Schmutz J."/>
            <person name="Larimer F."/>
            <person name="Land M."/>
            <person name="Hauser L."/>
            <person name="Kyrpides N."/>
            <person name="Kim E."/>
            <person name="Boone D.R."/>
            <person name="Brockman F."/>
            <person name="Culley D."/>
            <person name="Ferry J."/>
            <person name="Gunsalus R."/>
            <person name="McInerney M.J."/>
            <person name="Morrison M."/>
            <person name="Plugge C."/>
            <person name="Rohlin L."/>
            <person name="Scholten J."/>
            <person name="Sieber J."/>
            <person name="Stams A.J.M."/>
            <person name="Worm P."/>
            <person name="Henstra A.M."/>
            <person name="Richardson P."/>
        </authorList>
    </citation>
    <scope>NUCLEOTIDE SEQUENCE [LARGE SCALE GENOMIC DNA]</scope>
    <source>
        <strain evidence="3">DSM 10017 / MPOB</strain>
    </source>
</reference>
<dbReference type="InterPro" id="IPR050483">
    <property type="entry name" value="CoA-transferase_III_domain"/>
</dbReference>
<dbReference type="InParanoid" id="A0LJB8"/>
<evidence type="ECO:0000313" key="2">
    <source>
        <dbReference type="EMBL" id="ABK17520.1"/>
    </source>
</evidence>
<dbReference type="AlphaFoldDB" id="A0LJB8"/>
<dbReference type="RefSeq" id="WP_011698690.1">
    <property type="nucleotide sequence ID" value="NC_008554.1"/>
</dbReference>
<protein>
    <submittedName>
        <fullName evidence="2">L-carnitine dehydratase/bile acid-inducible protein F</fullName>
    </submittedName>
</protein>
<dbReference type="Gene3D" id="3.40.50.10540">
    <property type="entry name" value="Crotonobetainyl-coa:carnitine coa-transferase, domain 1"/>
    <property type="match status" value="1"/>
</dbReference>
<keyword evidence="3" id="KW-1185">Reference proteome</keyword>
<dbReference type="eggNOG" id="COG1804">
    <property type="taxonomic scope" value="Bacteria"/>
</dbReference>
<sequence>MKPSLSDIRVLELGQVLAGPYAGMILGDLGADVIKIEPPLGGDSARGTPPHFYEGESVYFMALNRNKKSVSIDLASAEGLQVFYDLVKTSDVVLDNLRYGVAEKLKIDHEVLRAHNPRIICCSINGYGSDSPDRFKPSFDLMMQARGGGMSLTGEPGGPPLRMGISVSDHVAGIYAVAGILAALHARERTGDGQRIEVPLFAVMISLLSYEAAFHLYSGEIPGPVGSGHRSLMPYNAVTTRDGHIVIDAHLPKFWSLLCKALDDADLEKDPRFHTLDARNCNRRELMDILKERFSSRTSSEWLEILSERGIPCAPINDLQAALNDPTTLALNMVVDIDHTGVGLRFRATGNPVRMSGAENTRYGSPPLLGEHTEEVLRGLSGYSDEKVAGLLRRGAVRGQSGPRTGEGT</sequence>
<dbReference type="InterPro" id="IPR003673">
    <property type="entry name" value="CoA-Trfase_fam_III"/>
</dbReference>
<evidence type="ECO:0000256" key="1">
    <source>
        <dbReference type="ARBA" id="ARBA00022679"/>
    </source>
</evidence>
<dbReference type="InterPro" id="IPR044855">
    <property type="entry name" value="CoA-Trfase_III_dom3_sf"/>
</dbReference>